<evidence type="ECO:0000313" key="2">
    <source>
        <dbReference type="Proteomes" id="UP000636110"/>
    </source>
</evidence>
<reference evidence="1 2" key="1">
    <citation type="submission" date="2019-11" db="EMBL/GenBank/DDBJ databases">
        <title>Description of Pedobacter sp. LMG 31462T.</title>
        <authorList>
            <person name="Carlier A."/>
            <person name="Qi S."/>
            <person name="Vandamme P."/>
        </authorList>
    </citation>
    <scope>NUCLEOTIDE SEQUENCE [LARGE SCALE GENOMIC DNA]</scope>
    <source>
        <strain evidence="1 2">LMG 31462</strain>
    </source>
</reference>
<organism evidence="1 2">
    <name type="scientific">Pedobacter gandavensis</name>
    <dbReference type="NCBI Taxonomy" id="2679963"/>
    <lineage>
        <taxon>Bacteria</taxon>
        <taxon>Pseudomonadati</taxon>
        <taxon>Bacteroidota</taxon>
        <taxon>Sphingobacteriia</taxon>
        <taxon>Sphingobacteriales</taxon>
        <taxon>Sphingobacteriaceae</taxon>
        <taxon>Pedobacter</taxon>
    </lineage>
</organism>
<dbReference type="RefSeq" id="WP_182953848.1">
    <property type="nucleotide sequence ID" value="NZ_WNXC01000001.1"/>
</dbReference>
<dbReference type="EMBL" id="WNXC01000001">
    <property type="protein sequence ID" value="MBB2148180.1"/>
    <property type="molecule type" value="Genomic_DNA"/>
</dbReference>
<dbReference type="Proteomes" id="UP000636110">
    <property type="component" value="Unassembled WGS sequence"/>
</dbReference>
<protein>
    <submittedName>
        <fullName evidence="1">Uncharacterized protein</fullName>
    </submittedName>
</protein>
<evidence type="ECO:0000313" key="1">
    <source>
        <dbReference type="EMBL" id="MBB2148180.1"/>
    </source>
</evidence>
<name>A0ABR6ESD7_9SPHI</name>
<comment type="caution">
    <text evidence="1">The sequence shown here is derived from an EMBL/GenBank/DDBJ whole genome shotgun (WGS) entry which is preliminary data.</text>
</comment>
<accession>A0ABR6ESD7</accession>
<proteinExistence type="predicted"/>
<sequence>MAKDKKLVDKVYVNDVEADLVADEQFSIENNTGNDLVEDRFKDFEFVNKHTKTLKEFIVNDEINIVDINKLAELNGISFFIPIGWRSLLISLVKELDESGWDREVSCIKEKFAQLRFHADQADEDIIEKYEQLSEITCETCGGKGKIRYDTWNYVACRAHYLENRGLVLVEAGGFRISETYFQWSDVVSMEFEGLDLKEDFHRYLKIKVKNEVQIQCNLAYNPFNIYKESIGYGEFLKQIPGNYRELNYEYINRYYSEAAYCEICGYKAVYNQQCECCEAETWLSYSKGSVYREKVEYLTYAQGNWVKDNGEFYASKQDQYPKNPDHRIL</sequence>
<gene>
    <name evidence="1" type="ORF">GM920_04575</name>
</gene>
<keyword evidence="2" id="KW-1185">Reference proteome</keyword>